<proteinExistence type="predicted"/>
<keyword evidence="4" id="KW-1185">Reference proteome</keyword>
<evidence type="ECO:0000256" key="1">
    <source>
        <dbReference type="SAM" id="MobiDB-lite"/>
    </source>
</evidence>
<reference evidence="3 4" key="1">
    <citation type="submission" date="2021-03" db="EMBL/GenBank/DDBJ databases">
        <title>Whole genome sequence of Jiella sp. MQZ13P-4.</title>
        <authorList>
            <person name="Tuo L."/>
        </authorList>
    </citation>
    <scope>NUCLEOTIDE SEQUENCE [LARGE SCALE GENOMIC DNA]</scope>
    <source>
        <strain evidence="3 4">MQZ13P-4</strain>
    </source>
</reference>
<dbReference type="EMBL" id="JAFMPY010000010">
    <property type="protein sequence ID" value="MBO0904352.1"/>
    <property type="molecule type" value="Genomic_DNA"/>
</dbReference>
<evidence type="ECO:0008006" key="5">
    <source>
        <dbReference type="Google" id="ProtNLM"/>
    </source>
</evidence>
<feature type="signal peptide" evidence="2">
    <location>
        <begin position="1"/>
        <end position="21"/>
    </location>
</feature>
<dbReference type="PROSITE" id="PS51257">
    <property type="entry name" value="PROKAR_LIPOPROTEIN"/>
    <property type="match status" value="1"/>
</dbReference>
<organism evidence="3 4">
    <name type="scientific">Jiella sonneratiae</name>
    <dbReference type="NCBI Taxonomy" id="2816856"/>
    <lineage>
        <taxon>Bacteria</taxon>
        <taxon>Pseudomonadati</taxon>
        <taxon>Pseudomonadota</taxon>
        <taxon>Alphaproteobacteria</taxon>
        <taxon>Hyphomicrobiales</taxon>
        <taxon>Aurantimonadaceae</taxon>
        <taxon>Jiella</taxon>
    </lineage>
</organism>
<name>A0ABS3J3V7_9HYPH</name>
<evidence type="ECO:0000313" key="4">
    <source>
        <dbReference type="Proteomes" id="UP000664288"/>
    </source>
</evidence>
<keyword evidence="2" id="KW-0732">Signal</keyword>
<sequence>MRHPTLALAALLTAGLSACNAGTPYPNGSPFVGARVSANPYRPGTPEFCRRYARQTAANSYENNVDRGEDGFGVRALTRQSAERDGARAYRRCLERRG</sequence>
<gene>
    <name evidence="3" type="ORF">J1C47_11925</name>
</gene>
<protein>
    <recommendedName>
        <fullName evidence="5">Lipoprotein</fullName>
    </recommendedName>
</protein>
<feature type="region of interest" description="Disordered" evidence="1">
    <location>
        <begin position="79"/>
        <end position="98"/>
    </location>
</feature>
<feature type="compositionally biased region" description="Basic and acidic residues" evidence="1">
    <location>
        <begin position="81"/>
        <end position="98"/>
    </location>
</feature>
<accession>A0ABS3J3V7</accession>
<dbReference type="RefSeq" id="WP_207350987.1">
    <property type="nucleotide sequence ID" value="NZ_JAFMPY010000010.1"/>
</dbReference>
<evidence type="ECO:0000256" key="2">
    <source>
        <dbReference type="SAM" id="SignalP"/>
    </source>
</evidence>
<comment type="caution">
    <text evidence="3">The sequence shown here is derived from an EMBL/GenBank/DDBJ whole genome shotgun (WGS) entry which is preliminary data.</text>
</comment>
<feature type="chain" id="PRO_5045285567" description="Lipoprotein" evidence="2">
    <location>
        <begin position="22"/>
        <end position="98"/>
    </location>
</feature>
<dbReference type="Proteomes" id="UP000664288">
    <property type="component" value="Unassembled WGS sequence"/>
</dbReference>
<evidence type="ECO:0000313" key="3">
    <source>
        <dbReference type="EMBL" id="MBO0904352.1"/>
    </source>
</evidence>